<gene>
    <name evidence="1" type="ORF">ABID43_001745</name>
</gene>
<proteinExistence type="predicted"/>
<name>A0ABV2L306_9HYPH</name>
<dbReference type="Proteomes" id="UP001549145">
    <property type="component" value="Unassembled WGS sequence"/>
</dbReference>
<sequence length="99" mass="10793">MTARAWNHIEPAPQDLFGFIAIDEHTHKGCVIQEATDLGARLVMIDADAVPGDFILYSFSFEKALPCKAVSRDDEVITAWFNCDLTDPGCEPPAGARNG</sequence>
<protein>
    <submittedName>
        <fullName evidence="1">Uncharacterized protein</fullName>
    </submittedName>
</protein>
<dbReference type="EMBL" id="JBEPMM010000003">
    <property type="protein sequence ID" value="MET3692214.1"/>
    <property type="molecule type" value="Genomic_DNA"/>
</dbReference>
<evidence type="ECO:0000313" key="1">
    <source>
        <dbReference type="EMBL" id="MET3692214.1"/>
    </source>
</evidence>
<accession>A0ABV2L306</accession>
<dbReference type="RefSeq" id="WP_238282577.1">
    <property type="nucleotide sequence ID" value="NZ_BPQL01000179.1"/>
</dbReference>
<keyword evidence="2" id="KW-1185">Reference proteome</keyword>
<organism evidence="1 2">
    <name type="scientific">Methylobacterium goesingense</name>
    <dbReference type="NCBI Taxonomy" id="243690"/>
    <lineage>
        <taxon>Bacteria</taxon>
        <taxon>Pseudomonadati</taxon>
        <taxon>Pseudomonadota</taxon>
        <taxon>Alphaproteobacteria</taxon>
        <taxon>Hyphomicrobiales</taxon>
        <taxon>Methylobacteriaceae</taxon>
        <taxon>Methylobacterium</taxon>
    </lineage>
</organism>
<reference evidence="1 2" key="1">
    <citation type="submission" date="2024-06" db="EMBL/GenBank/DDBJ databases">
        <title>Genomic Encyclopedia of Type Strains, Phase IV (KMG-IV): sequencing the most valuable type-strain genomes for metagenomic binning, comparative biology and taxonomic classification.</title>
        <authorList>
            <person name="Goeker M."/>
        </authorList>
    </citation>
    <scope>NUCLEOTIDE SEQUENCE [LARGE SCALE GENOMIC DNA]</scope>
    <source>
        <strain evidence="1 2">DSM 21331</strain>
    </source>
</reference>
<comment type="caution">
    <text evidence="1">The sequence shown here is derived from an EMBL/GenBank/DDBJ whole genome shotgun (WGS) entry which is preliminary data.</text>
</comment>
<evidence type="ECO:0000313" key="2">
    <source>
        <dbReference type="Proteomes" id="UP001549145"/>
    </source>
</evidence>